<gene>
    <name evidence="2" type="ORF">LITE_LOCUS24116</name>
</gene>
<feature type="compositionally biased region" description="Basic and acidic residues" evidence="1">
    <location>
        <begin position="44"/>
        <end position="57"/>
    </location>
</feature>
<dbReference type="Proteomes" id="UP001154282">
    <property type="component" value="Unassembled WGS sequence"/>
</dbReference>
<sequence>MHQHHRLLVTLPRLRHREFDHAFSFLLLPAQRRRQGNTTVPLHFDQRRRPVVSDHQPDSGSCPAWRL</sequence>
<organism evidence="2 3">
    <name type="scientific">Linum tenue</name>
    <dbReference type="NCBI Taxonomy" id="586396"/>
    <lineage>
        <taxon>Eukaryota</taxon>
        <taxon>Viridiplantae</taxon>
        <taxon>Streptophyta</taxon>
        <taxon>Embryophyta</taxon>
        <taxon>Tracheophyta</taxon>
        <taxon>Spermatophyta</taxon>
        <taxon>Magnoliopsida</taxon>
        <taxon>eudicotyledons</taxon>
        <taxon>Gunneridae</taxon>
        <taxon>Pentapetalae</taxon>
        <taxon>rosids</taxon>
        <taxon>fabids</taxon>
        <taxon>Malpighiales</taxon>
        <taxon>Linaceae</taxon>
        <taxon>Linum</taxon>
    </lineage>
</organism>
<evidence type="ECO:0000256" key="1">
    <source>
        <dbReference type="SAM" id="MobiDB-lite"/>
    </source>
</evidence>
<proteinExistence type="predicted"/>
<evidence type="ECO:0000313" key="2">
    <source>
        <dbReference type="EMBL" id="CAI0434008.1"/>
    </source>
</evidence>
<keyword evidence="3" id="KW-1185">Reference proteome</keyword>
<dbReference type="AlphaFoldDB" id="A0AAV0LLN3"/>
<comment type="caution">
    <text evidence="2">The sequence shown here is derived from an EMBL/GenBank/DDBJ whole genome shotgun (WGS) entry which is preliminary data.</text>
</comment>
<accession>A0AAV0LLN3</accession>
<reference evidence="2" key="1">
    <citation type="submission" date="2022-08" db="EMBL/GenBank/DDBJ databases">
        <authorList>
            <person name="Gutierrez-Valencia J."/>
        </authorList>
    </citation>
    <scope>NUCLEOTIDE SEQUENCE</scope>
</reference>
<protein>
    <submittedName>
        <fullName evidence="2">Uncharacterized protein</fullName>
    </submittedName>
</protein>
<feature type="region of interest" description="Disordered" evidence="1">
    <location>
        <begin position="38"/>
        <end position="67"/>
    </location>
</feature>
<dbReference type="EMBL" id="CAMGYJ010000006">
    <property type="protein sequence ID" value="CAI0434008.1"/>
    <property type="molecule type" value="Genomic_DNA"/>
</dbReference>
<name>A0AAV0LLN3_9ROSI</name>
<evidence type="ECO:0000313" key="3">
    <source>
        <dbReference type="Proteomes" id="UP001154282"/>
    </source>
</evidence>